<reference evidence="2 3" key="1">
    <citation type="submission" date="2014-04" db="EMBL/GenBank/DDBJ databases">
        <title>Evolutionary Origins and Diversification of the Mycorrhizal Mutualists.</title>
        <authorList>
            <consortium name="DOE Joint Genome Institute"/>
            <consortium name="Mycorrhizal Genomics Consortium"/>
            <person name="Kohler A."/>
            <person name="Kuo A."/>
            <person name="Nagy L.G."/>
            <person name="Floudas D."/>
            <person name="Copeland A."/>
            <person name="Barry K.W."/>
            <person name="Cichocki N."/>
            <person name="Veneault-Fourrey C."/>
            <person name="LaButti K."/>
            <person name="Lindquist E.A."/>
            <person name="Lipzen A."/>
            <person name="Lundell T."/>
            <person name="Morin E."/>
            <person name="Murat C."/>
            <person name="Riley R."/>
            <person name="Ohm R."/>
            <person name="Sun H."/>
            <person name="Tunlid A."/>
            <person name="Henrissat B."/>
            <person name="Grigoriev I.V."/>
            <person name="Hibbett D.S."/>
            <person name="Martin F."/>
        </authorList>
    </citation>
    <scope>NUCLEOTIDE SEQUENCE [LARGE SCALE GENOMIC DNA]</scope>
    <source>
        <strain evidence="2 3">MD-312</strain>
    </source>
</reference>
<feature type="compositionally biased region" description="Low complexity" evidence="1">
    <location>
        <begin position="1"/>
        <end position="16"/>
    </location>
</feature>
<sequence>MNSPDPGSPISSDSSGSPPPEDFQFSNRDHQQMLNTANEQLLSKITSSFAPGSSSSKRRLPGGSTFEGSSRRDLKSRRREDAMGMAGGSRRILIEGQSSQFSGTSFGPTGSASFQSRGDYGPRRDKEELVDLSLVEQLRQGQSQWPSYPLLICSRDVLMLFCWVDFGDPFMNSGLKQLS</sequence>
<dbReference type="AlphaFoldDB" id="A0A0C9WDL8"/>
<feature type="compositionally biased region" description="Basic and acidic residues" evidence="1">
    <location>
        <begin position="69"/>
        <end position="82"/>
    </location>
</feature>
<dbReference type="Proteomes" id="UP000053820">
    <property type="component" value="Unassembled WGS sequence"/>
</dbReference>
<evidence type="ECO:0000313" key="3">
    <source>
        <dbReference type="Proteomes" id="UP000053820"/>
    </source>
</evidence>
<feature type="non-terminal residue" evidence="2">
    <location>
        <position position="1"/>
    </location>
</feature>
<protein>
    <submittedName>
        <fullName evidence="2">Uncharacterized protein</fullName>
    </submittedName>
</protein>
<evidence type="ECO:0000313" key="2">
    <source>
        <dbReference type="EMBL" id="KIJ62597.1"/>
    </source>
</evidence>
<feature type="region of interest" description="Disordered" evidence="1">
    <location>
        <begin position="1"/>
        <end position="122"/>
    </location>
</feature>
<dbReference type="EMBL" id="KN839854">
    <property type="protein sequence ID" value="KIJ62597.1"/>
    <property type="molecule type" value="Genomic_DNA"/>
</dbReference>
<dbReference type="HOGENOM" id="CLU_128855_0_0_1"/>
<gene>
    <name evidence="2" type="ORF">HYDPIDRAFT_114248</name>
</gene>
<organism evidence="2 3">
    <name type="scientific">Hydnomerulius pinastri MD-312</name>
    <dbReference type="NCBI Taxonomy" id="994086"/>
    <lineage>
        <taxon>Eukaryota</taxon>
        <taxon>Fungi</taxon>
        <taxon>Dikarya</taxon>
        <taxon>Basidiomycota</taxon>
        <taxon>Agaricomycotina</taxon>
        <taxon>Agaricomycetes</taxon>
        <taxon>Agaricomycetidae</taxon>
        <taxon>Boletales</taxon>
        <taxon>Boletales incertae sedis</taxon>
        <taxon>Leucogyrophana</taxon>
    </lineage>
</organism>
<keyword evidence="3" id="KW-1185">Reference proteome</keyword>
<evidence type="ECO:0000256" key="1">
    <source>
        <dbReference type="SAM" id="MobiDB-lite"/>
    </source>
</evidence>
<dbReference type="OrthoDB" id="2726318at2759"/>
<feature type="compositionally biased region" description="Low complexity" evidence="1">
    <location>
        <begin position="96"/>
        <end position="114"/>
    </location>
</feature>
<name>A0A0C9WDL8_9AGAM</name>
<feature type="compositionally biased region" description="Polar residues" evidence="1">
    <location>
        <begin position="32"/>
        <end position="55"/>
    </location>
</feature>
<accession>A0A0C9WDL8</accession>
<proteinExistence type="predicted"/>